<evidence type="ECO:0000259" key="3">
    <source>
        <dbReference type="Pfam" id="PF18962"/>
    </source>
</evidence>
<comment type="caution">
    <text evidence="5">The sequence shown here is derived from an EMBL/GenBank/DDBJ whole genome shotgun (WGS) entry which is preliminary data.</text>
</comment>
<dbReference type="InterPro" id="IPR013783">
    <property type="entry name" value="Ig-like_fold"/>
</dbReference>
<evidence type="ECO:0000313" key="5">
    <source>
        <dbReference type="EMBL" id="MEL1242661.1"/>
    </source>
</evidence>
<reference evidence="5 6" key="1">
    <citation type="submission" date="2024-04" db="EMBL/GenBank/DDBJ databases">
        <title>Flavobacterium sp. DGU11 16S ribosomal RNA gene Genome sequencing and assembly.</title>
        <authorList>
            <person name="Park S."/>
        </authorList>
    </citation>
    <scope>NUCLEOTIDE SEQUENCE [LARGE SCALE GENOMIC DNA]</scope>
    <source>
        <strain evidence="5 6">DGU11</strain>
    </source>
</reference>
<dbReference type="NCBIfam" id="TIGR04183">
    <property type="entry name" value="Por_Secre_tail"/>
    <property type="match status" value="1"/>
</dbReference>
<sequence>MKQKLLLLALFTLFSFQSFAQAEAYPVQDIVQCNSEVFDLTAQTPITLGNQDPLNFTVNYYLSWQDAEDNTNPITNPTAFMITTGNIEQALYIRVTNTNDGSFDTTSFVVGFWPAPFVPDVSDIAVCDSFVLPALESGNYYTDPSGSGAVLPAGTVVVDSQMLYIYASNGSCSNQSSFTVTILNSPETGFFPEVVSCESYTLPALPQPFNYYTGQGGTGTQLSAGDVVTTSQVVYIMGSNGSCVAEYDIYITITNGVDCNSSLEPLTACDVNGDGVAAFDLEPIFGIVYNSTPGILNMGIYETYLDAQNGTNAIGDINSYTNINPGQQVLYVGIVTENGVVVRQLELVVTQCEGNFTVSGHVAYDADGNGCDENDPPAAGVQVYYISGNYGNYAYTDANGNYTFYNVPTSEITVYVNTYYPTNLISSPANYPLAVDDNFNDINFCLMPPAPVTDVAVYVYPMTAAQPGFAAGYMVAVYNYGNTPANGTVSLQFNDTQLDYTSSVPAAAQSGNVLTFNYGTLQPYQTSYIYVNFTVGMPGVVDLGDVLSFTATVTPLSGDANTANNTYEMTHIATNSWDPNDINVREGEQITELQADGYLHYTIRFQNMGNANAHNVKVLTILDDNLDWTTFQTMVSSHSFQTNRGGNGSEVEFRFTGIELPGTNNEPESHGFIEYRIKPKANVEIGDVFEAQAGIYFDFNPVVNTNSITTTIMDTAGNNDFNAGGFVMYPNPASSKVTLEMQSGTANNASVTVTDVLGKIIVKTTVHATQSDIDVSSLKSGVYFITLNADGKLATKKLVIK</sequence>
<accession>A0ABU9HR72</accession>
<dbReference type="InterPro" id="IPR055353">
    <property type="entry name" value="DUF7619"/>
</dbReference>
<dbReference type="EMBL" id="JBBYHR010000001">
    <property type="protein sequence ID" value="MEL1242661.1"/>
    <property type="molecule type" value="Genomic_DNA"/>
</dbReference>
<dbReference type="InterPro" id="IPR026444">
    <property type="entry name" value="Secre_tail"/>
</dbReference>
<dbReference type="RefSeq" id="WP_341694987.1">
    <property type="nucleotide sequence ID" value="NZ_JBBYHR010000001.1"/>
</dbReference>
<evidence type="ECO:0000256" key="2">
    <source>
        <dbReference type="SAM" id="SignalP"/>
    </source>
</evidence>
<dbReference type="Pfam" id="PF24595">
    <property type="entry name" value="DUF7619"/>
    <property type="match status" value="1"/>
</dbReference>
<keyword evidence="6" id="KW-1185">Reference proteome</keyword>
<proteinExistence type="predicted"/>
<feature type="signal peptide" evidence="2">
    <location>
        <begin position="1"/>
        <end position="20"/>
    </location>
</feature>
<evidence type="ECO:0000313" key="6">
    <source>
        <dbReference type="Proteomes" id="UP001464555"/>
    </source>
</evidence>
<feature type="chain" id="PRO_5046473992" evidence="2">
    <location>
        <begin position="21"/>
        <end position="801"/>
    </location>
</feature>
<dbReference type="InterPro" id="IPR008969">
    <property type="entry name" value="CarboxyPept-like_regulatory"/>
</dbReference>
<dbReference type="Proteomes" id="UP001464555">
    <property type="component" value="Unassembled WGS sequence"/>
</dbReference>
<gene>
    <name evidence="5" type="ORF">AAEO56_00190</name>
</gene>
<dbReference type="Gene3D" id="2.60.40.10">
    <property type="entry name" value="Immunoglobulins"/>
    <property type="match status" value="1"/>
</dbReference>
<evidence type="ECO:0000256" key="1">
    <source>
        <dbReference type="ARBA" id="ARBA00022729"/>
    </source>
</evidence>
<name>A0ABU9HR72_9FLAO</name>
<feature type="domain" description="DUF7619" evidence="4">
    <location>
        <begin position="578"/>
        <end position="711"/>
    </location>
</feature>
<keyword evidence="1 2" id="KW-0732">Signal</keyword>
<dbReference type="Pfam" id="PF18962">
    <property type="entry name" value="Por_Secre_tail"/>
    <property type="match status" value="1"/>
</dbReference>
<organism evidence="5 6">
    <name type="scientific">Flavobacterium arundinis</name>
    <dbReference type="NCBI Taxonomy" id="3139143"/>
    <lineage>
        <taxon>Bacteria</taxon>
        <taxon>Pseudomonadati</taxon>
        <taxon>Bacteroidota</taxon>
        <taxon>Flavobacteriia</taxon>
        <taxon>Flavobacteriales</taxon>
        <taxon>Flavobacteriaceae</taxon>
        <taxon>Flavobacterium</taxon>
    </lineage>
</organism>
<dbReference type="SUPFAM" id="SSF49464">
    <property type="entry name" value="Carboxypeptidase regulatory domain-like"/>
    <property type="match status" value="1"/>
</dbReference>
<evidence type="ECO:0000259" key="4">
    <source>
        <dbReference type="Pfam" id="PF24595"/>
    </source>
</evidence>
<protein>
    <submittedName>
        <fullName evidence="5">T9SS type A sorting domain-containing protein</fullName>
    </submittedName>
</protein>
<feature type="domain" description="Secretion system C-terminal sorting" evidence="3">
    <location>
        <begin position="728"/>
        <end position="800"/>
    </location>
</feature>